<comment type="caution">
    <text evidence="7">The sequence shown here is derived from an EMBL/GenBank/DDBJ whole genome shotgun (WGS) entry which is preliminary data.</text>
</comment>
<comment type="subcellular location">
    <subcellularLocation>
        <location evidence="1">Membrane</location>
    </subcellularLocation>
</comment>
<reference evidence="7 8" key="1">
    <citation type="submission" date="2020-12" db="EMBL/GenBank/DDBJ databases">
        <title>Effect of drift, selection, and recombination on the evolution of hybrid genomes in Candida yeast pathogens.</title>
        <authorList>
            <person name="Mixao V."/>
            <person name="Ksiezopolska E."/>
            <person name="Saus E."/>
            <person name="Boekhout T."/>
            <person name="Gacser A."/>
            <person name="Gabaldon T."/>
        </authorList>
    </citation>
    <scope>NUCLEOTIDE SEQUENCE [LARGE SCALE GENOMIC DNA]</scope>
    <source>
        <strain evidence="7 8">BP57</strain>
    </source>
</reference>
<dbReference type="GO" id="GO:0016020">
    <property type="term" value="C:membrane"/>
    <property type="evidence" value="ECO:0007669"/>
    <property type="project" value="UniProtKB-SubCell"/>
</dbReference>
<comment type="similarity">
    <text evidence="2">Belongs to the TMEM14 family.</text>
</comment>
<evidence type="ECO:0000256" key="4">
    <source>
        <dbReference type="ARBA" id="ARBA00022989"/>
    </source>
</evidence>
<dbReference type="GeneID" id="93651028"/>
<evidence type="ECO:0000256" key="1">
    <source>
        <dbReference type="ARBA" id="ARBA00004370"/>
    </source>
</evidence>
<organism evidence="7 8">
    <name type="scientific">Candida metapsilosis</name>
    <dbReference type="NCBI Taxonomy" id="273372"/>
    <lineage>
        <taxon>Eukaryota</taxon>
        <taxon>Fungi</taxon>
        <taxon>Dikarya</taxon>
        <taxon>Ascomycota</taxon>
        <taxon>Saccharomycotina</taxon>
        <taxon>Pichiomycetes</taxon>
        <taxon>Debaryomycetaceae</taxon>
        <taxon>Candida/Lodderomyces clade</taxon>
        <taxon>Candida</taxon>
    </lineage>
</organism>
<keyword evidence="4 6" id="KW-1133">Transmembrane helix</keyword>
<proteinExistence type="inferred from homology"/>
<feature type="transmembrane region" description="Helical" evidence="6">
    <location>
        <begin position="82"/>
        <end position="99"/>
    </location>
</feature>
<sequence length="108" mass="11448">MAIDYTTVILSGLCAIGGSMAYFRKHSVPSLVGGLSTSILYAVSAYKTNKGAKYGAEFALVASIMLLLAGLARSIATDFQKPVPLLLLVLGVLSGGFYYKRIGQIQRV</sequence>
<dbReference type="Pfam" id="PF03647">
    <property type="entry name" value="Tmemb_14"/>
    <property type="match status" value="1"/>
</dbReference>
<keyword evidence="8" id="KW-1185">Reference proteome</keyword>
<evidence type="ECO:0000256" key="3">
    <source>
        <dbReference type="ARBA" id="ARBA00022692"/>
    </source>
</evidence>
<dbReference type="RefSeq" id="XP_067549634.1">
    <property type="nucleotide sequence ID" value="XM_067691249.1"/>
</dbReference>
<accession>A0A8H8DBK9</accession>
<name>A0A8H8DBK9_9ASCO</name>
<keyword evidence="5 6" id="KW-0472">Membrane</keyword>
<dbReference type="InterPro" id="IPR005349">
    <property type="entry name" value="TMEM14"/>
</dbReference>
<evidence type="ECO:0000313" key="7">
    <source>
        <dbReference type="EMBL" id="KAG5420518.1"/>
    </source>
</evidence>
<protein>
    <submittedName>
        <fullName evidence="7">Uncharacterized protein</fullName>
    </submittedName>
</protein>
<dbReference type="AlphaFoldDB" id="A0A8H8DBK9"/>
<feature type="transmembrane region" description="Helical" evidence="6">
    <location>
        <begin position="28"/>
        <end position="46"/>
    </location>
</feature>
<dbReference type="InterPro" id="IPR044890">
    <property type="entry name" value="TMEM14_sf"/>
</dbReference>
<keyword evidence="3 6" id="KW-0812">Transmembrane</keyword>
<evidence type="ECO:0000256" key="2">
    <source>
        <dbReference type="ARBA" id="ARBA00007590"/>
    </source>
</evidence>
<evidence type="ECO:0000256" key="5">
    <source>
        <dbReference type="ARBA" id="ARBA00023136"/>
    </source>
</evidence>
<dbReference type="OrthoDB" id="5620at2759"/>
<dbReference type="Proteomes" id="UP000669133">
    <property type="component" value="Unassembled WGS sequence"/>
</dbReference>
<feature type="transmembrane region" description="Helical" evidence="6">
    <location>
        <begin position="58"/>
        <end position="76"/>
    </location>
</feature>
<gene>
    <name evidence="7" type="ORF">I9W82_002399</name>
</gene>
<dbReference type="Gene3D" id="1.10.10.1740">
    <property type="entry name" value="Transmembrane protein 14-like"/>
    <property type="match status" value="1"/>
</dbReference>
<dbReference type="EMBL" id="JAEOAQ010000002">
    <property type="protein sequence ID" value="KAG5420518.1"/>
    <property type="molecule type" value="Genomic_DNA"/>
</dbReference>
<evidence type="ECO:0000256" key="6">
    <source>
        <dbReference type="SAM" id="Phobius"/>
    </source>
</evidence>
<evidence type="ECO:0000313" key="8">
    <source>
        <dbReference type="Proteomes" id="UP000669133"/>
    </source>
</evidence>